<sequence>MPYPESIADQGAGDQIQRDDSFGWYIARLAINGNIRKAHQQKGHSDYISYLSF</sequence>
<dbReference type="AlphaFoldDB" id="A0A085JQI6"/>
<organism evidence="1 2">
    <name type="scientific">Tatumella ptyseos ATCC 33301</name>
    <dbReference type="NCBI Taxonomy" id="1005995"/>
    <lineage>
        <taxon>Bacteria</taxon>
        <taxon>Pseudomonadati</taxon>
        <taxon>Pseudomonadota</taxon>
        <taxon>Gammaproteobacteria</taxon>
        <taxon>Enterobacterales</taxon>
        <taxon>Erwiniaceae</taxon>
        <taxon>Tatumella</taxon>
    </lineage>
</organism>
<reference evidence="1 2" key="1">
    <citation type="submission" date="2014-05" db="EMBL/GenBank/DDBJ databases">
        <title>ATOL: Assembling a taxonomically balanced genome-scale reconstruction of the evolutionary history of the Enterobacteriaceae.</title>
        <authorList>
            <person name="Plunkett G.III."/>
            <person name="Neeno-Eckwall E.C."/>
            <person name="Glasner J.D."/>
            <person name="Perna N.T."/>
        </authorList>
    </citation>
    <scope>NUCLEOTIDE SEQUENCE [LARGE SCALE GENOMIC DNA]</scope>
    <source>
        <strain evidence="1 2">ATCC 33301</strain>
    </source>
</reference>
<protein>
    <submittedName>
        <fullName evidence="1">Uncharacterized protein</fullName>
    </submittedName>
</protein>
<proteinExistence type="predicted"/>
<dbReference type="EMBL" id="JMPR01000003">
    <property type="protein sequence ID" value="KFD22732.1"/>
    <property type="molecule type" value="Genomic_DNA"/>
</dbReference>
<evidence type="ECO:0000313" key="1">
    <source>
        <dbReference type="EMBL" id="KFD22732.1"/>
    </source>
</evidence>
<accession>A0A085JQI6</accession>
<name>A0A085JQI6_9GAMM</name>
<gene>
    <name evidence="1" type="ORF">GTPT_0021</name>
</gene>
<comment type="caution">
    <text evidence="1">The sequence shown here is derived from an EMBL/GenBank/DDBJ whole genome shotgun (WGS) entry which is preliminary data.</text>
</comment>
<keyword evidence="2" id="KW-1185">Reference proteome</keyword>
<dbReference type="Proteomes" id="UP000028602">
    <property type="component" value="Unassembled WGS sequence"/>
</dbReference>
<evidence type="ECO:0000313" key="2">
    <source>
        <dbReference type="Proteomes" id="UP000028602"/>
    </source>
</evidence>